<sequence>MKPAPFTYVRATTVEEAANALSEHKDAKVLAGGQSLIPLMNYRLSKPSVLIDLRQIQAFSSVSLSGDILTIGAGITHQNLHDHPLVRAHVPVLAACAGEVGHWAIRNRGTLGGSLAHADPAAELPAAMVAFDAYFDVTSVRGERTIAARDFYLGLFTTDLAEDEILTRVHFSVSTASRIQFAEITRRPGDFALAGAFVRAEDERAEITWFGVADMPYHLSLAALPVENQARQALFSTLANELEPLDQPEYRRKLAAVVAERAYLKGREAQA</sequence>
<proteinExistence type="predicted"/>
<evidence type="ECO:0000313" key="6">
    <source>
        <dbReference type="Proteomes" id="UP000053557"/>
    </source>
</evidence>
<dbReference type="InterPro" id="IPR002346">
    <property type="entry name" value="Mopterin_DH_FAD-bd"/>
</dbReference>
<dbReference type="InterPro" id="IPR036318">
    <property type="entry name" value="FAD-bd_PCMH-like_sf"/>
</dbReference>
<dbReference type="InterPro" id="IPR016166">
    <property type="entry name" value="FAD-bd_PCMH"/>
</dbReference>
<dbReference type="Pfam" id="PF00941">
    <property type="entry name" value="FAD_binding_5"/>
    <property type="match status" value="1"/>
</dbReference>
<dbReference type="InterPro" id="IPR016169">
    <property type="entry name" value="FAD-bd_PCMH_sub2"/>
</dbReference>
<protein>
    <recommendedName>
        <fullName evidence="4">FAD-binding PCMH-type domain-containing protein</fullName>
    </recommendedName>
</protein>
<dbReference type="PANTHER" id="PTHR42659">
    <property type="entry name" value="XANTHINE DEHYDROGENASE SUBUNIT C-RELATED"/>
    <property type="match status" value="1"/>
</dbReference>
<dbReference type="RefSeq" id="WP_067712907.1">
    <property type="nucleotide sequence ID" value="NZ_LPVJ01000009.1"/>
</dbReference>
<feature type="domain" description="FAD-binding PCMH-type" evidence="4">
    <location>
        <begin position="1"/>
        <end position="176"/>
    </location>
</feature>
<dbReference type="InterPro" id="IPR051312">
    <property type="entry name" value="Diverse_Substr_Oxidored"/>
</dbReference>
<evidence type="ECO:0000256" key="2">
    <source>
        <dbReference type="ARBA" id="ARBA00022827"/>
    </source>
</evidence>
<evidence type="ECO:0000256" key="3">
    <source>
        <dbReference type="ARBA" id="ARBA00023002"/>
    </source>
</evidence>
<dbReference type="OrthoDB" id="9774454at2"/>
<dbReference type="PANTHER" id="PTHR42659:SF2">
    <property type="entry name" value="XANTHINE DEHYDROGENASE SUBUNIT C-RELATED"/>
    <property type="match status" value="1"/>
</dbReference>
<dbReference type="Gene3D" id="3.30.43.10">
    <property type="entry name" value="Uridine Diphospho-n-acetylenolpyruvylglucosamine Reductase, domain 2"/>
    <property type="match status" value="1"/>
</dbReference>
<dbReference type="InterPro" id="IPR016167">
    <property type="entry name" value="FAD-bd_PCMH_sub1"/>
</dbReference>
<evidence type="ECO:0000313" key="5">
    <source>
        <dbReference type="EMBL" id="KUO96872.1"/>
    </source>
</evidence>
<keyword evidence="3" id="KW-0560">Oxidoreductase</keyword>
<comment type="caution">
    <text evidence="5">The sequence shown here is derived from an EMBL/GenBank/DDBJ whole genome shotgun (WGS) entry which is preliminary data.</text>
</comment>
<keyword evidence="2" id="KW-0274">FAD</keyword>
<dbReference type="GO" id="GO:0071949">
    <property type="term" value="F:FAD binding"/>
    <property type="evidence" value="ECO:0007669"/>
    <property type="project" value="InterPro"/>
</dbReference>
<keyword evidence="1" id="KW-0285">Flavoprotein</keyword>
<accession>A0A101XSR5</accession>
<dbReference type="AlphaFoldDB" id="A0A101XSR5"/>
<dbReference type="Proteomes" id="UP000053557">
    <property type="component" value="Unassembled WGS sequence"/>
</dbReference>
<keyword evidence="6" id="KW-1185">Reference proteome</keyword>
<dbReference type="EMBL" id="LPVJ01000009">
    <property type="protein sequence ID" value="KUO96872.1"/>
    <property type="molecule type" value="Genomic_DNA"/>
</dbReference>
<evidence type="ECO:0000256" key="1">
    <source>
        <dbReference type="ARBA" id="ARBA00022630"/>
    </source>
</evidence>
<dbReference type="SMART" id="SM01092">
    <property type="entry name" value="CO_deh_flav_C"/>
    <property type="match status" value="1"/>
</dbReference>
<organism evidence="5 6">
    <name type="scientific">Ferroacidibacillus organovorans</name>
    <dbReference type="NCBI Taxonomy" id="1765683"/>
    <lineage>
        <taxon>Bacteria</taxon>
        <taxon>Bacillati</taxon>
        <taxon>Bacillota</taxon>
        <taxon>Bacilli</taxon>
        <taxon>Bacillales</taxon>
        <taxon>Alicyclobacillaceae</taxon>
        <taxon>Ferroacidibacillus</taxon>
    </lineage>
</organism>
<dbReference type="PROSITE" id="PS51387">
    <property type="entry name" value="FAD_PCMH"/>
    <property type="match status" value="1"/>
</dbReference>
<dbReference type="SUPFAM" id="SSF56176">
    <property type="entry name" value="FAD-binding/transporter-associated domain-like"/>
    <property type="match status" value="1"/>
</dbReference>
<reference evidence="5 6" key="1">
    <citation type="submission" date="2015-12" db="EMBL/GenBank/DDBJ databases">
        <title>Draft genome sequence of Acidibacillus ferrooxidans ITV001, isolated from a chalcopyrite acid mine drainage site in Brazil.</title>
        <authorList>
            <person name="Dall'Agnol H."/>
            <person name="Nancucheo I."/>
            <person name="Johnson B."/>
            <person name="Oliveira R."/>
            <person name="Leite L."/>
            <person name="Pylro V."/>
            <person name="Nunes G.L."/>
            <person name="Tzotzos G."/>
            <person name="Fernandes G.R."/>
            <person name="Dutra J."/>
            <person name="Orellana S.C."/>
            <person name="Oliveira G."/>
        </authorList>
    </citation>
    <scope>NUCLEOTIDE SEQUENCE [LARGE SCALE GENOMIC DNA]</scope>
    <source>
        <strain evidence="6">ITV01</strain>
    </source>
</reference>
<dbReference type="InterPro" id="IPR036683">
    <property type="entry name" value="CO_DH_flav_C_dom_sf"/>
</dbReference>
<dbReference type="InterPro" id="IPR005107">
    <property type="entry name" value="CO_DH_flav_C"/>
</dbReference>
<dbReference type="GO" id="GO:0016491">
    <property type="term" value="F:oxidoreductase activity"/>
    <property type="evidence" value="ECO:0007669"/>
    <property type="project" value="UniProtKB-KW"/>
</dbReference>
<dbReference type="SUPFAM" id="SSF55447">
    <property type="entry name" value="CO dehydrogenase flavoprotein C-terminal domain-like"/>
    <property type="match status" value="1"/>
</dbReference>
<gene>
    <name evidence="5" type="ORF">ATW55_08690</name>
</gene>
<evidence type="ECO:0000259" key="4">
    <source>
        <dbReference type="PROSITE" id="PS51387"/>
    </source>
</evidence>
<dbReference type="Gene3D" id="3.30.390.50">
    <property type="entry name" value="CO dehydrogenase flavoprotein, C-terminal domain"/>
    <property type="match status" value="1"/>
</dbReference>
<name>A0A101XSR5_9BACL</name>
<dbReference type="Gene3D" id="3.30.465.10">
    <property type="match status" value="1"/>
</dbReference>